<dbReference type="FunFam" id="3.40.50.720:FF:000009">
    <property type="entry name" value="Fatty oxidation complex, alpha subunit"/>
    <property type="match status" value="2"/>
</dbReference>
<organism evidence="6 7">
    <name type="scientific">Micromonospora chaiyaphumensis</name>
    <dbReference type="NCBI Taxonomy" id="307119"/>
    <lineage>
        <taxon>Bacteria</taxon>
        <taxon>Bacillati</taxon>
        <taxon>Actinomycetota</taxon>
        <taxon>Actinomycetes</taxon>
        <taxon>Micromonosporales</taxon>
        <taxon>Micromonosporaceae</taxon>
        <taxon>Micromonospora</taxon>
    </lineage>
</organism>
<evidence type="ECO:0000313" key="6">
    <source>
        <dbReference type="EMBL" id="SCF32385.1"/>
    </source>
</evidence>
<feature type="domain" description="3-hydroxyacyl-CoA dehydrogenase C-terminal" evidence="4">
    <location>
        <begin position="188"/>
        <end position="285"/>
    </location>
</feature>
<evidence type="ECO:0000256" key="3">
    <source>
        <dbReference type="ARBA" id="ARBA00023002"/>
    </source>
</evidence>
<feature type="domain" description="3-hydroxyacyl-CoA dehydrogenase NAD binding" evidence="5">
    <location>
        <begin position="8"/>
        <end position="185"/>
    </location>
</feature>
<proteinExistence type="inferred from homology"/>
<evidence type="ECO:0000256" key="1">
    <source>
        <dbReference type="ARBA" id="ARBA00005086"/>
    </source>
</evidence>
<dbReference type="InterPro" id="IPR006176">
    <property type="entry name" value="3-OHacyl-CoA_DH_NAD-bd"/>
</dbReference>
<protein>
    <submittedName>
        <fullName evidence="6">3-hydroxyacyl-CoA dehydrogenase</fullName>
    </submittedName>
</protein>
<feature type="domain" description="3-hydroxyacyl-CoA dehydrogenase NAD binding" evidence="5">
    <location>
        <begin position="316"/>
        <end position="494"/>
    </location>
</feature>
<dbReference type="GO" id="GO:0070403">
    <property type="term" value="F:NAD+ binding"/>
    <property type="evidence" value="ECO:0007669"/>
    <property type="project" value="InterPro"/>
</dbReference>
<reference evidence="7" key="1">
    <citation type="submission" date="2016-06" db="EMBL/GenBank/DDBJ databases">
        <authorList>
            <person name="Varghese N."/>
            <person name="Submissions Spin"/>
        </authorList>
    </citation>
    <scope>NUCLEOTIDE SEQUENCE [LARGE SCALE GENOMIC DNA]</scope>
    <source>
        <strain evidence="7">DSM 45246</strain>
    </source>
</reference>
<dbReference type="AlphaFoldDB" id="A0A1C4ZHQ9"/>
<dbReference type="Proteomes" id="UP000199629">
    <property type="component" value="Unassembled WGS sequence"/>
</dbReference>
<dbReference type="Pfam" id="PF02737">
    <property type="entry name" value="3HCDH_N"/>
    <property type="match status" value="2"/>
</dbReference>
<dbReference type="RefSeq" id="WP_091269769.1">
    <property type="nucleotide sequence ID" value="NZ_FMCS01000014.1"/>
</dbReference>
<dbReference type="EMBL" id="FMCS01000014">
    <property type="protein sequence ID" value="SCF32385.1"/>
    <property type="molecule type" value="Genomic_DNA"/>
</dbReference>
<gene>
    <name evidence="6" type="ORF">GA0070214_114160</name>
</gene>
<evidence type="ECO:0000256" key="2">
    <source>
        <dbReference type="ARBA" id="ARBA00009463"/>
    </source>
</evidence>
<evidence type="ECO:0000313" key="7">
    <source>
        <dbReference type="Proteomes" id="UP000199629"/>
    </source>
</evidence>
<dbReference type="PANTHER" id="PTHR48075">
    <property type="entry name" value="3-HYDROXYACYL-COA DEHYDROGENASE FAMILY PROTEIN"/>
    <property type="match status" value="1"/>
</dbReference>
<dbReference type="GO" id="GO:0008691">
    <property type="term" value="F:3-hydroxybutyryl-CoA dehydrogenase activity"/>
    <property type="evidence" value="ECO:0007669"/>
    <property type="project" value="TreeGrafter"/>
</dbReference>
<evidence type="ECO:0000259" key="4">
    <source>
        <dbReference type="Pfam" id="PF00725"/>
    </source>
</evidence>
<dbReference type="SUPFAM" id="SSF48179">
    <property type="entry name" value="6-phosphogluconate dehydrogenase C-terminal domain-like"/>
    <property type="match status" value="2"/>
</dbReference>
<dbReference type="Gene3D" id="1.10.1040.10">
    <property type="entry name" value="N-(1-d-carboxylethyl)-l-norvaline Dehydrogenase, domain 2"/>
    <property type="match status" value="2"/>
</dbReference>
<feature type="domain" description="3-hydroxyacyl-CoA dehydrogenase C-terminal" evidence="4">
    <location>
        <begin position="497"/>
        <end position="592"/>
    </location>
</feature>
<keyword evidence="7" id="KW-1185">Reference proteome</keyword>
<dbReference type="Gene3D" id="3.40.50.720">
    <property type="entry name" value="NAD(P)-binding Rossmann-like Domain"/>
    <property type="match status" value="2"/>
</dbReference>
<dbReference type="InterPro" id="IPR008927">
    <property type="entry name" value="6-PGluconate_DH-like_C_sf"/>
</dbReference>
<keyword evidence="3" id="KW-0560">Oxidoreductase</keyword>
<dbReference type="SUPFAM" id="SSF51735">
    <property type="entry name" value="NAD(P)-binding Rossmann-fold domains"/>
    <property type="match status" value="2"/>
</dbReference>
<dbReference type="PANTHER" id="PTHR48075:SF9">
    <property type="entry name" value="3-HYDROXYBUTYRYL-COA DEHYDROGENASE"/>
    <property type="match status" value="1"/>
</dbReference>
<name>A0A1C4ZHQ9_9ACTN</name>
<dbReference type="Pfam" id="PF00725">
    <property type="entry name" value="3HCDH"/>
    <property type="match status" value="2"/>
</dbReference>
<comment type="similarity">
    <text evidence="2">Belongs to the 3-hydroxyacyl-CoA dehydrogenase family.</text>
</comment>
<dbReference type="InterPro" id="IPR036291">
    <property type="entry name" value="NAD(P)-bd_dom_sf"/>
</dbReference>
<sequence>MAREFTSVGVVGLGTMGAGIVEVFARNGIDVVAVEISAGALERGRATLTGSTDRAVAKGKLAEADRDALLARVDWQVGLDALHSVDLVIEAVPEHLDLKQRIFAELDRVCKPEAILATNTSSLSVTEISVATTRPNQVIGIHFFNPAPVMKLVEVVRTVVTSADVVADVEALCERLGKVDVTISDRAGFIANALLFGYLNHAVGMFESRYATREDIDAAMKLGCGLPMGPLALMDLIGLDTAYEILDTMYRRGGRDRRHAPVPLIKQMVTAGLLGRKSGRGFYTYERPGSPVVVPDEHTPVSTGAALADGARAIAKVGVVGSGTMATGIIEVFAKAGYEVISVTRGAEKSAKVCEAVKTSLNKGVVRGKLSEEGRDAALGRVTWSATLDHLADVDLVVEAVVEELSVKKALFASLDEICKPGVVLATTTSSLPVIDVAMATQRPADVIGLHFFNPAPIMPLVEIVQTIRTSAETAATARAVCAGLGKTGVVCGDRSGFIVNALLFPYLNDAVKMLEASYSTADDIDYAMKLGCGYPMGPFELLDVVGLDVSLAIQRELYLELREPGFAPAPLLEHLVTAGYLGRKSGRGFRDHTKR</sequence>
<dbReference type="GO" id="GO:0006635">
    <property type="term" value="P:fatty acid beta-oxidation"/>
    <property type="evidence" value="ECO:0007669"/>
    <property type="project" value="TreeGrafter"/>
</dbReference>
<dbReference type="InterPro" id="IPR006108">
    <property type="entry name" value="3HC_DH_C"/>
</dbReference>
<dbReference type="NCBIfam" id="NF005875">
    <property type="entry name" value="PRK07819.1"/>
    <property type="match status" value="2"/>
</dbReference>
<accession>A0A1C4ZHQ9</accession>
<evidence type="ECO:0000259" key="5">
    <source>
        <dbReference type="Pfam" id="PF02737"/>
    </source>
</evidence>
<dbReference type="InterPro" id="IPR013328">
    <property type="entry name" value="6PGD_dom2"/>
</dbReference>
<comment type="pathway">
    <text evidence="1">Lipid metabolism; butanoate metabolism.</text>
</comment>